<evidence type="ECO:0000313" key="1">
    <source>
        <dbReference type="EMBL" id="CAG8700748.1"/>
    </source>
</evidence>
<proteinExistence type="predicted"/>
<feature type="non-terminal residue" evidence="1">
    <location>
        <position position="1"/>
    </location>
</feature>
<gene>
    <name evidence="1" type="ORF">SCALOS_LOCUS10487</name>
</gene>
<dbReference type="Proteomes" id="UP000789860">
    <property type="component" value="Unassembled WGS sequence"/>
</dbReference>
<reference evidence="1" key="1">
    <citation type="submission" date="2021-06" db="EMBL/GenBank/DDBJ databases">
        <authorList>
            <person name="Kallberg Y."/>
            <person name="Tangrot J."/>
            <person name="Rosling A."/>
        </authorList>
    </citation>
    <scope>NUCLEOTIDE SEQUENCE</scope>
    <source>
        <strain evidence="1">AU212A</strain>
    </source>
</reference>
<feature type="non-terminal residue" evidence="1">
    <location>
        <position position="65"/>
    </location>
</feature>
<protein>
    <submittedName>
        <fullName evidence="1">3433_t:CDS:1</fullName>
    </submittedName>
</protein>
<evidence type="ECO:0000313" key="2">
    <source>
        <dbReference type="Proteomes" id="UP000789860"/>
    </source>
</evidence>
<name>A0ACA9PC75_9GLOM</name>
<dbReference type="EMBL" id="CAJVPM010039389">
    <property type="protein sequence ID" value="CAG8700748.1"/>
    <property type="molecule type" value="Genomic_DNA"/>
</dbReference>
<comment type="caution">
    <text evidence="1">The sequence shown here is derived from an EMBL/GenBank/DDBJ whole genome shotgun (WGS) entry which is preliminary data.</text>
</comment>
<sequence>SIYLSSNVISIIVPKISRINLIWETQDKIIISYYANHQTTKGIKGKLLASLNSTSEEELNDTLSN</sequence>
<organism evidence="1 2">
    <name type="scientific">Scutellospora calospora</name>
    <dbReference type="NCBI Taxonomy" id="85575"/>
    <lineage>
        <taxon>Eukaryota</taxon>
        <taxon>Fungi</taxon>
        <taxon>Fungi incertae sedis</taxon>
        <taxon>Mucoromycota</taxon>
        <taxon>Glomeromycotina</taxon>
        <taxon>Glomeromycetes</taxon>
        <taxon>Diversisporales</taxon>
        <taxon>Gigasporaceae</taxon>
        <taxon>Scutellospora</taxon>
    </lineage>
</organism>
<accession>A0ACA9PC75</accession>
<keyword evidence="2" id="KW-1185">Reference proteome</keyword>